<evidence type="ECO:0008006" key="4">
    <source>
        <dbReference type="Google" id="ProtNLM"/>
    </source>
</evidence>
<evidence type="ECO:0000313" key="3">
    <source>
        <dbReference type="Proteomes" id="UP000593836"/>
    </source>
</evidence>
<gene>
    <name evidence="2" type="ORF">HUE87_04265</name>
</gene>
<dbReference type="AlphaFoldDB" id="A0A7S7M1N4"/>
<proteinExistence type="predicted"/>
<accession>A0A7S7M1N4</accession>
<feature type="transmembrane region" description="Helical" evidence="1">
    <location>
        <begin position="258"/>
        <end position="281"/>
    </location>
</feature>
<protein>
    <recommendedName>
        <fullName evidence="4">General glycosylation pathway protein</fullName>
    </recommendedName>
</protein>
<reference evidence="2 3" key="1">
    <citation type="submission" date="2020-05" db="EMBL/GenBank/DDBJ databases">
        <title>Sulfurimonas marisnigri, sp. nov., and Sulfurimonas baltica, sp. nov., manganese oxide reducing chemolithoautotrophs of the class Epsilonproteobacteria isolated from the pelagic redoxclines of the Black and Baltic Seas and emended description of the genus Sulfurimonas.</title>
        <authorList>
            <person name="Henkel J.V."/>
            <person name="Laudan C."/>
            <person name="Werner J."/>
            <person name="Neu T."/>
            <person name="Plewe S."/>
            <person name="Sproer C."/>
            <person name="Bunk B."/>
            <person name="Schulz-Vogt H.N."/>
        </authorList>
    </citation>
    <scope>NUCLEOTIDE SEQUENCE [LARGE SCALE GENOMIC DNA]</scope>
    <source>
        <strain evidence="2 3">SoZ1</strain>
    </source>
</reference>
<dbReference type="InterPro" id="IPR029151">
    <property type="entry name" value="Sensor-like_sf"/>
</dbReference>
<organism evidence="2 3">
    <name type="scientific">Candidatus Sulfurimonas marisnigri</name>
    <dbReference type="NCBI Taxonomy" id="2740405"/>
    <lineage>
        <taxon>Bacteria</taxon>
        <taxon>Pseudomonadati</taxon>
        <taxon>Campylobacterota</taxon>
        <taxon>Epsilonproteobacteria</taxon>
        <taxon>Campylobacterales</taxon>
        <taxon>Sulfurimonadaceae</taxon>
        <taxon>Sulfurimonas</taxon>
    </lineage>
</organism>
<dbReference type="Proteomes" id="UP000593836">
    <property type="component" value="Chromosome"/>
</dbReference>
<feature type="transmembrane region" description="Helical" evidence="1">
    <location>
        <begin position="190"/>
        <end position="208"/>
    </location>
</feature>
<dbReference type="CDD" id="cd18773">
    <property type="entry name" value="PDC1_HK_sensor"/>
    <property type="match status" value="1"/>
</dbReference>
<keyword evidence="1" id="KW-0812">Transmembrane</keyword>
<sequence>MQEFMDIYKNNINNIENFLMETIFNIGNLSEREGKKFSNIFKVFPSLELMYVCDEESMLQLSENIYRNKTSDITLGRDRNYLLEKVQFDSTNIAISKAYISSATGETCVTIAKKENGKIYFFDFNIPALLQRLGLIEIHNGFNLVSKSFYFLTATIMMALALFTIGYAMYEFINSLFFKDGLTIELIFKPVIALTLGLAIFDLAKTVFAQEVVFKSYSKNSNAEYKVLTKFSITIIIALLIESLMVVFKIAIDDYSHMVHAFYLIGGVSLLIMALGSFIYFTKKKI</sequence>
<evidence type="ECO:0000313" key="2">
    <source>
        <dbReference type="EMBL" id="QOY55456.1"/>
    </source>
</evidence>
<evidence type="ECO:0000256" key="1">
    <source>
        <dbReference type="SAM" id="Phobius"/>
    </source>
</evidence>
<feature type="transmembrane region" description="Helical" evidence="1">
    <location>
        <begin position="149"/>
        <end position="170"/>
    </location>
</feature>
<keyword evidence="1" id="KW-0472">Membrane</keyword>
<keyword evidence="1" id="KW-1133">Transmembrane helix</keyword>
<dbReference type="RefSeq" id="WP_194367495.1">
    <property type="nucleotide sequence ID" value="NZ_CP054493.1"/>
</dbReference>
<dbReference type="SUPFAM" id="SSF103190">
    <property type="entry name" value="Sensory domain-like"/>
    <property type="match status" value="1"/>
</dbReference>
<feature type="transmembrane region" description="Helical" evidence="1">
    <location>
        <begin position="228"/>
        <end position="252"/>
    </location>
</feature>
<dbReference type="EMBL" id="CP054493">
    <property type="protein sequence ID" value="QOY55456.1"/>
    <property type="molecule type" value="Genomic_DNA"/>
</dbReference>
<dbReference type="KEGG" id="smas:HUE87_04265"/>
<name>A0A7S7M1N4_9BACT</name>
<keyword evidence="3" id="KW-1185">Reference proteome</keyword>